<organism evidence="1 2">
    <name type="scientific">Caerostris extrusa</name>
    <name type="common">Bark spider</name>
    <name type="synonym">Caerostris bankana</name>
    <dbReference type="NCBI Taxonomy" id="172846"/>
    <lineage>
        <taxon>Eukaryota</taxon>
        <taxon>Metazoa</taxon>
        <taxon>Ecdysozoa</taxon>
        <taxon>Arthropoda</taxon>
        <taxon>Chelicerata</taxon>
        <taxon>Arachnida</taxon>
        <taxon>Araneae</taxon>
        <taxon>Araneomorphae</taxon>
        <taxon>Entelegynae</taxon>
        <taxon>Araneoidea</taxon>
        <taxon>Araneidae</taxon>
        <taxon>Caerostris</taxon>
    </lineage>
</organism>
<gene>
    <name evidence="1" type="ORF">CEXT_583171</name>
</gene>
<proteinExistence type="predicted"/>
<accession>A0AAV4NJD2</accession>
<keyword evidence="2" id="KW-1185">Reference proteome</keyword>
<name>A0AAV4NJD2_CAEEX</name>
<reference evidence="1 2" key="1">
    <citation type="submission" date="2021-06" db="EMBL/GenBank/DDBJ databases">
        <title>Caerostris extrusa draft genome.</title>
        <authorList>
            <person name="Kono N."/>
            <person name="Arakawa K."/>
        </authorList>
    </citation>
    <scope>NUCLEOTIDE SEQUENCE [LARGE SCALE GENOMIC DNA]</scope>
</reference>
<evidence type="ECO:0000313" key="1">
    <source>
        <dbReference type="EMBL" id="GIX84454.1"/>
    </source>
</evidence>
<sequence length="195" mass="22502">METLSDNKAQPSNLYTTRKTQLIYHIFLLIFSQNSSKLWRPLNRITESIVNASGATAKFIKNDLPYHPIFTPPLQHIETTITSLSLPNLDPIIMVYYIPDFSDTHLFPLDLEISMQLGSDILKCCDFSADHQVWNSANNRPIGSQLLKFPNKQISMPLHWLPRQDLVSTKVPLKTYFNQELPVPFCYCFFARIEI</sequence>
<dbReference type="EMBL" id="BPLR01003428">
    <property type="protein sequence ID" value="GIX84454.1"/>
    <property type="molecule type" value="Genomic_DNA"/>
</dbReference>
<evidence type="ECO:0000313" key="2">
    <source>
        <dbReference type="Proteomes" id="UP001054945"/>
    </source>
</evidence>
<dbReference type="AlphaFoldDB" id="A0AAV4NJD2"/>
<dbReference type="Proteomes" id="UP001054945">
    <property type="component" value="Unassembled WGS sequence"/>
</dbReference>
<comment type="caution">
    <text evidence="1">The sequence shown here is derived from an EMBL/GenBank/DDBJ whole genome shotgun (WGS) entry which is preliminary data.</text>
</comment>
<protein>
    <submittedName>
        <fullName evidence="1">Uncharacterized protein</fullName>
    </submittedName>
</protein>
<dbReference type="SUPFAM" id="SSF56219">
    <property type="entry name" value="DNase I-like"/>
    <property type="match status" value="1"/>
</dbReference>
<dbReference type="InterPro" id="IPR036691">
    <property type="entry name" value="Endo/exonu/phosph_ase_sf"/>
</dbReference>